<dbReference type="EMBL" id="JAHOPB010000001">
    <property type="protein sequence ID" value="MBU8872472.1"/>
    <property type="molecule type" value="Genomic_DNA"/>
</dbReference>
<proteinExistence type="predicted"/>
<dbReference type="RefSeq" id="WP_216956551.1">
    <property type="nucleotide sequence ID" value="NZ_JAHOPB010000001.1"/>
</dbReference>
<comment type="caution">
    <text evidence="1">The sequence shown here is derived from an EMBL/GenBank/DDBJ whole genome shotgun (WGS) entry which is preliminary data.</text>
</comment>
<evidence type="ECO:0000313" key="2">
    <source>
        <dbReference type="Proteomes" id="UP000727907"/>
    </source>
</evidence>
<sequence>MPTPDDVEKALDAIATEGAHEVPEPLTVQSVFWRMIDLEKKLRIFHRMADNRDLQFEVMTYELPSFANLRPPTELGVEVDRGLIKPIAAATLLLKSLQRAQRIVVAEPQVLDDIQRCIDRFLQTLPQARAHLQLHGADPKLSLPADEL</sequence>
<gene>
    <name evidence="1" type="ORF">KQ910_01800</name>
</gene>
<reference evidence="1 2" key="1">
    <citation type="submission" date="2021-06" db="EMBL/GenBank/DDBJ databases">
        <authorList>
            <person name="Lee D.H."/>
        </authorList>
    </citation>
    <scope>NUCLEOTIDE SEQUENCE [LARGE SCALE GENOMIC DNA]</scope>
    <source>
        <strain evidence="1 2">MMS21-HV4-11</strain>
    </source>
</reference>
<evidence type="ECO:0000313" key="1">
    <source>
        <dbReference type="EMBL" id="MBU8872472.1"/>
    </source>
</evidence>
<keyword evidence="2" id="KW-1185">Reference proteome</keyword>
<name>A0ABS6ICY8_9HYPH</name>
<protein>
    <submittedName>
        <fullName evidence="1">Uncharacterized protein</fullName>
    </submittedName>
</protein>
<dbReference type="Proteomes" id="UP000727907">
    <property type="component" value="Unassembled WGS sequence"/>
</dbReference>
<accession>A0ABS6ICY8</accession>
<organism evidence="1 2">
    <name type="scientific">Reyranella humidisoli</name>
    <dbReference type="NCBI Taxonomy" id="2849149"/>
    <lineage>
        <taxon>Bacteria</taxon>
        <taxon>Pseudomonadati</taxon>
        <taxon>Pseudomonadota</taxon>
        <taxon>Alphaproteobacteria</taxon>
        <taxon>Hyphomicrobiales</taxon>
        <taxon>Reyranellaceae</taxon>
        <taxon>Reyranella</taxon>
    </lineage>
</organism>